<feature type="transmembrane region" description="Helical" evidence="1">
    <location>
        <begin position="117"/>
        <end position="135"/>
    </location>
</feature>
<protein>
    <recommendedName>
        <fullName evidence="4">ABC-2 family transporter protein</fullName>
    </recommendedName>
</protein>
<keyword evidence="1" id="KW-0812">Transmembrane</keyword>
<dbReference type="Proteomes" id="UP000315440">
    <property type="component" value="Unassembled WGS sequence"/>
</dbReference>
<proteinExistence type="predicted"/>
<keyword evidence="1" id="KW-1133">Transmembrane helix</keyword>
<dbReference type="Pfam" id="PF06182">
    <property type="entry name" value="ABC2_membrane_6"/>
    <property type="match status" value="1"/>
</dbReference>
<feature type="transmembrane region" description="Helical" evidence="1">
    <location>
        <begin position="26"/>
        <end position="50"/>
    </location>
</feature>
<feature type="transmembrane region" description="Helical" evidence="1">
    <location>
        <begin position="237"/>
        <end position="259"/>
    </location>
</feature>
<dbReference type="OrthoDB" id="3818833at2"/>
<keyword evidence="1" id="KW-0472">Membrane</keyword>
<sequence>MLFYPRLWGTFARNSLIRDMTFRSNFLIEIVSSTIWMLMNLGFYVLIYQVTSSIAGWDQHQFFLFIATTMLINSVVQACFMPNAQELSELVRTGGLDFALLKPVDTQFLVSLRKVNWSSLGNVVVALGLMVYALPRVEGPPPHPIAWLLYPLYLAVGVAIMYSIMMTLAATSIWLGRNQTLYDFWFYITNFSRYPMEIYGGSVVGDSLRVAFTYVLPILVVINVPARLLAKPLTTEYAGLAVFALLAGAMALWGSRWVFQRALLSYRSASS</sequence>
<evidence type="ECO:0000313" key="2">
    <source>
        <dbReference type="EMBL" id="TWT87320.1"/>
    </source>
</evidence>
<dbReference type="EMBL" id="SJPQ01000003">
    <property type="protein sequence ID" value="TWT87320.1"/>
    <property type="molecule type" value="Genomic_DNA"/>
</dbReference>
<evidence type="ECO:0008006" key="4">
    <source>
        <dbReference type="Google" id="ProtNLM"/>
    </source>
</evidence>
<dbReference type="PANTHER" id="PTHR36833:SF2">
    <property type="entry name" value="SLR0610 PROTEIN"/>
    <property type="match status" value="1"/>
</dbReference>
<evidence type="ECO:0000313" key="3">
    <source>
        <dbReference type="Proteomes" id="UP000315440"/>
    </source>
</evidence>
<keyword evidence="3" id="KW-1185">Reference proteome</keyword>
<dbReference type="RefSeq" id="WP_146401360.1">
    <property type="nucleotide sequence ID" value="NZ_SJPQ01000003.1"/>
</dbReference>
<accession>A0A5C5ZJH6</accession>
<gene>
    <name evidence="2" type="ORF">Mal64_28580</name>
</gene>
<dbReference type="InterPro" id="IPR010390">
    <property type="entry name" value="ABC-2_transporter-like"/>
</dbReference>
<evidence type="ECO:0000256" key="1">
    <source>
        <dbReference type="SAM" id="Phobius"/>
    </source>
</evidence>
<name>A0A5C5ZJH6_9BACT</name>
<feature type="transmembrane region" description="Helical" evidence="1">
    <location>
        <begin position="147"/>
        <end position="175"/>
    </location>
</feature>
<dbReference type="AlphaFoldDB" id="A0A5C5ZJH6"/>
<organism evidence="2 3">
    <name type="scientific">Pseudobythopirellula maris</name>
    <dbReference type="NCBI Taxonomy" id="2527991"/>
    <lineage>
        <taxon>Bacteria</taxon>
        <taxon>Pseudomonadati</taxon>
        <taxon>Planctomycetota</taxon>
        <taxon>Planctomycetia</taxon>
        <taxon>Pirellulales</taxon>
        <taxon>Lacipirellulaceae</taxon>
        <taxon>Pseudobythopirellula</taxon>
    </lineage>
</organism>
<feature type="transmembrane region" description="Helical" evidence="1">
    <location>
        <begin position="211"/>
        <end position="230"/>
    </location>
</feature>
<reference evidence="2 3" key="1">
    <citation type="submission" date="2019-02" db="EMBL/GenBank/DDBJ databases">
        <title>Deep-cultivation of Planctomycetes and their phenomic and genomic characterization uncovers novel biology.</title>
        <authorList>
            <person name="Wiegand S."/>
            <person name="Jogler M."/>
            <person name="Boedeker C."/>
            <person name="Pinto D."/>
            <person name="Vollmers J."/>
            <person name="Rivas-Marin E."/>
            <person name="Kohn T."/>
            <person name="Peeters S.H."/>
            <person name="Heuer A."/>
            <person name="Rast P."/>
            <person name="Oberbeckmann S."/>
            <person name="Bunk B."/>
            <person name="Jeske O."/>
            <person name="Meyerdierks A."/>
            <person name="Storesund J.E."/>
            <person name="Kallscheuer N."/>
            <person name="Luecker S."/>
            <person name="Lage O.M."/>
            <person name="Pohl T."/>
            <person name="Merkel B.J."/>
            <person name="Hornburger P."/>
            <person name="Mueller R.-W."/>
            <person name="Bruemmer F."/>
            <person name="Labrenz M."/>
            <person name="Spormann A.M."/>
            <person name="Op Den Camp H."/>
            <person name="Overmann J."/>
            <person name="Amann R."/>
            <person name="Jetten M.S.M."/>
            <person name="Mascher T."/>
            <person name="Medema M.H."/>
            <person name="Devos D.P."/>
            <person name="Kaster A.-K."/>
            <person name="Ovreas L."/>
            <person name="Rohde M."/>
            <person name="Galperin M.Y."/>
            <person name="Jogler C."/>
        </authorList>
    </citation>
    <scope>NUCLEOTIDE SEQUENCE [LARGE SCALE GENOMIC DNA]</scope>
    <source>
        <strain evidence="2 3">Mal64</strain>
    </source>
</reference>
<comment type="caution">
    <text evidence="2">The sequence shown here is derived from an EMBL/GenBank/DDBJ whole genome shotgun (WGS) entry which is preliminary data.</text>
</comment>
<feature type="transmembrane region" description="Helical" evidence="1">
    <location>
        <begin position="62"/>
        <end position="84"/>
    </location>
</feature>
<dbReference type="PANTHER" id="PTHR36833">
    <property type="entry name" value="SLR0610 PROTEIN-RELATED"/>
    <property type="match status" value="1"/>
</dbReference>